<dbReference type="GO" id="GO:0030968">
    <property type="term" value="P:endoplasmic reticulum unfolded protein response"/>
    <property type="evidence" value="ECO:0007669"/>
    <property type="project" value="TreeGrafter"/>
</dbReference>
<evidence type="ECO:0000256" key="1">
    <source>
        <dbReference type="ARBA" id="ARBA00004370"/>
    </source>
</evidence>
<evidence type="ECO:0000256" key="6">
    <source>
        <dbReference type="SAM" id="Phobius"/>
    </source>
</evidence>
<feature type="transmembrane region" description="Helical" evidence="6">
    <location>
        <begin position="366"/>
        <end position="386"/>
    </location>
</feature>
<dbReference type="InterPro" id="IPR000626">
    <property type="entry name" value="Ubiquitin-like_dom"/>
</dbReference>
<dbReference type="PROSITE" id="PS50053">
    <property type="entry name" value="UBIQUITIN_2"/>
    <property type="match status" value="1"/>
</dbReference>
<evidence type="ECO:0000256" key="3">
    <source>
        <dbReference type="ARBA" id="ARBA00022989"/>
    </source>
</evidence>
<dbReference type="Proteomes" id="UP000305067">
    <property type="component" value="Unassembled WGS sequence"/>
</dbReference>
<evidence type="ECO:0000259" key="7">
    <source>
        <dbReference type="PROSITE" id="PS50053"/>
    </source>
</evidence>
<sequence length="443" mass="47609">MSFTNIVSLRVELPACSYSFSVQVPEDANVTQVKHQISVTCPGNPKAAGQRLVCRGRFLKDDEKVCDIWKTPEESRVVHLAVSTDAWTGEQPRPHSAQAPAPVPANIALPASQADTPGLATPTNRVPPPAYIPLPPPSHTHLTTPSPSSLAAPPSPFSNMPPRAWTYVALRHNVALLALMTNFVEQPTLAIPVQTDPQLTSMLQTIGLHTQSVPLPNGNPARQLSVEALRRLGYEWPSVLDEDYPPLTAGGLDFKKATVHGRPFIQPVDPTVTPTPYQIHALKVLTHTFAILSLTPPPDLTLSPSISSARVISPSEIVIAPHVNQVLQQLGLPQVPAHAQGQIGNAQIPIVVGNGGGRARQFPMRALLAPLLLLFFRTALLLYFFAPMRKPLGWIMVLVYVVYEIYSAVMGALPQPPRDAPGLQRGAGAGNQQPAQAGQAAPN</sequence>
<keyword evidence="9" id="KW-1185">Reference proteome</keyword>
<keyword evidence="4 6" id="KW-0472">Membrane</keyword>
<organism evidence="8 9">
    <name type="scientific">Pterulicium gracile</name>
    <dbReference type="NCBI Taxonomy" id="1884261"/>
    <lineage>
        <taxon>Eukaryota</taxon>
        <taxon>Fungi</taxon>
        <taxon>Dikarya</taxon>
        <taxon>Basidiomycota</taxon>
        <taxon>Agaricomycotina</taxon>
        <taxon>Agaricomycetes</taxon>
        <taxon>Agaricomycetidae</taxon>
        <taxon>Agaricales</taxon>
        <taxon>Pleurotineae</taxon>
        <taxon>Pterulaceae</taxon>
        <taxon>Pterulicium</taxon>
    </lineage>
</organism>
<feature type="transmembrane region" description="Helical" evidence="6">
    <location>
        <begin position="392"/>
        <end position="413"/>
    </location>
</feature>
<accession>A0A5C3QF47</accession>
<feature type="region of interest" description="Disordered" evidence="5">
    <location>
        <begin position="135"/>
        <end position="154"/>
    </location>
</feature>
<dbReference type="PANTHER" id="PTHR12943:SF27">
    <property type="entry name" value="HOMOCYSTEINE-INDUCED ENDOPLASMIC RETICULUM PROTEIN, ISOFORM A"/>
    <property type="match status" value="1"/>
</dbReference>
<feature type="domain" description="Ubiquitin-like" evidence="7">
    <location>
        <begin position="7"/>
        <end position="67"/>
    </location>
</feature>
<dbReference type="Gene3D" id="3.10.20.90">
    <property type="entry name" value="Phosphatidylinositol 3-kinase Catalytic Subunit, Chain A, domain 1"/>
    <property type="match status" value="1"/>
</dbReference>
<proteinExistence type="predicted"/>
<dbReference type="InterPro" id="IPR029071">
    <property type="entry name" value="Ubiquitin-like_domsf"/>
</dbReference>
<dbReference type="SUPFAM" id="SSF54236">
    <property type="entry name" value="Ubiquitin-like"/>
    <property type="match status" value="1"/>
</dbReference>
<evidence type="ECO:0000313" key="8">
    <source>
        <dbReference type="EMBL" id="TFK99090.1"/>
    </source>
</evidence>
<dbReference type="AlphaFoldDB" id="A0A5C3QF47"/>
<protein>
    <recommendedName>
        <fullName evidence="7">Ubiquitin-like domain-containing protein</fullName>
    </recommendedName>
</protein>
<feature type="region of interest" description="Disordered" evidence="5">
    <location>
        <begin position="417"/>
        <end position="443"/>
    </location>
</feature>
<feature type="non-terminal residue" evidence="8">
    <location>
        <position position="443"/>
    </location>
</feature>
<evidence type="ECO:0000313" key="9">
    <source>
        <dbReference type="Proteomes" id="UP000305067"/>
    </source>
</evidence>
<evidence type="ECO:0000256" key="5">
    <source>
        <dbReference type="SAM" id="MobiDB-lite"/>
    </source>
</evidence>
<dbReference type="PANTHER" id="PTHR12943">
    <property type="entry name" value="HOMOCYSTEINE-RESPONSIVE ENDOPLASMIC RETICULUM-RESIDENT UNIQUITIN-LIKE DOMAIN HERPUD PROTEIN FAMILY MEMBER"/>
    <property type="match status" value="1"/>
</dbReference>
<dbReference type="EMBL" id="ML178835">
    <property type="protein sequence ID" value="TFK99090.1"/>
    <property type="molecule type" value="Genomic_DNA"/>
</dbReference>
<dbReference type="GO" id="GO:0016020">
    <property type="term" value="C:membrane"/>
    <property type="evidence" value="ECO:0007669"/>
    <property type="project" value="UniProtKB-SubCell"/>
</dbReference>
<comment type="subcellular location">
    <subcellularLocation>
        <location evidence="1">Membrane</location>
    </subcellularLocation>
</comment>
<dbReference type="STRING" id="1884261.A0A5C3QF47"/>
<name>A0A5C3QF47_9AGAR</name>
<dbReference type="OrthoDB" id="21589at2759"/>
<keyword evidence="3 6" id="KW-1133">Transmembrane helix</keyword>
<dbReference type="InterPro" id="IPR039751">
    <property type="entry name" value="HERPUD1/2"/>
</dbReference>
<evidence type="ECO:0000256" key="4">
    <source>
        <dbReference type="ARBA" id="ARBA00023136"/>
    </source>
</evidence>
<gene>
    <name evidence="8" type="ORF">BDV98DRAFT_551732</name>
</gene>
<reference evidence="8 9" key="1">
    <citation type="journal article" date="2019" name="Nat. Ecol. Evol.">
        <title>Megaphylogeny resolves global patterns of mushroom evolution.</title>
        <authorList>
            <person name="Varga T."/>
            <person name="Krizsan K."/>
            <person name="Foldi C."/>
            <person name="Dima B."/>
            <person name="Sanchez-Garcia M."/>
            <person name="Sanchez-Ramirez S."/>
            <person name="Szollosi G.J."/>
            <person name="Szarkandi J.G."/>
            <person name="Papp V."/>
            <person name="Albert L."/>
            <person name="Andreopoulos W."/>
            <person name="Angelini C."/>
            <person name="Antonin V."/>
            <person name="Barry K.W."/>
            <person name="Bougher N.L."/>
            <person name="Buchanan P."/>
            <person name="Buyck B."/>
            <person name="Bense V."/>
            <person name="Catcheside P."/>
            <person name="Chovatia M."/>
            <person name="Cooper J."/>
            <person name="Damon W."/>
            <person name="Desjardin D."/>
            <person name="Finy P."/>
            <person name="Geml J."/>
            <person name="Haridas S."/>
            <person name="Hughes K."/>
            <person name="Justo A."/>
            <person name="Karasinski D."/>
            <person name="Kautmanova I."/>
            <person name="Kiss B."/>
            <person name="Kocsube S."/>
            <person name="Kotiranta H."/>
            <person name="LaButti K.M."/>
            <person name="Lechner B.E."/>
            <person name="Liimatainen K."/>
            <person name="Lipzen A."/>
            <person name="Lukacs Z."/>
            <person name="Mihaltcheva S."/>
            <person name="Morgado L.N."/>
            <person name="Niskanen T."/>
            <person name="Noordeloos M.E."/>
            <person name="Ohm R.A."/>
            <person name="Ortiz-Santana B."/>
            <person name="Ovrebo C."/>
            <person name="Racz N."/>
            <person name="Riley R."/>
            <person name="Savchenko A."/>
            <person name="Shiryaev A."/>
            <person name="Soop K."/>
            <person name="Spirin V."/>
            <person name="Szebenyi C."/>
            <person name="Tomsovsky M."/>
            <person name="Tulloss R.E."/>
            <person name="Uehling J."/>
            <person name="Grigoriev I.V."/>
            <person name="Vagvolgyi C."/>
            <person name="Papp T."/>
            <person name="Martin F.M."/>
            <person name="Miettinen O."/>
            <person name="Hibbett D.S."/>
            <person name="Nagy L.G."/>
        </authorList>
    </citation>
    <scope>NUCLEOTIDE SEQUENCE [LARGE SCALE GENOMIC DNA]</scope>
    <source>
        <strain evidence="8 9">CBS 309.79</strain>
    </source>
</reference>
<feature type="compositionally biased region" description="Low complexity" evidence="5">
    <location>
        <begin position="430"/>
        <end position="443"/>
    </location>
</feature>
<feature type="compositionally biased region" description="Low complexity" evidence="5">
    <location>
        <begin position="139"/>
        <end position="152"/>
    </location>
</feature>
<evidence type="ECO:0000256" key="2">
    <source>
        <dbReference type="ARBA" id="ARBA00022692"/>
    </source>
</evidence>
<keyword evidence="2 6" id="KW-0812">Transmembrane</keyword>